<dbReference type="GO" id="GO:0006139">
    <property type="term" value="P:nucleobase-containing compound metabolic process"/>
    <property type="evidence" value="ECO:0007669"/>
    <property type="project" value="InterPro"/>
</dbReference>
<dbReference type="Gene3D" id="3.30.420.10">
    <property type="entry name" value="Ribonuclease H-like superfamily/Ribonuclease H"/>
    <property type="match status" value="1"/>
</dbReference>
<dbReference type="GO" id="GO:0003676">
    <property type="term" value="F:nucleic acid binding"/>
    <property type="evidence" value="ECO:0007669"/>
    <property type="project" value="InterPro"/>
</dbReference>
<dbReference type="InterPro" id="IPR002562">
    <property type="entry name" value="3'-5'_exonuclease_dom"/>
</dbReference>
<evidence type="ECO:0000259" key="1">
    <source>
        <dbReference type="Pfam" id="PF01612"/>
    </source>
</evidence>
<dbReference type="AlphaFoldDB" id="A0A0F9VZK8"/>
<protein>
    <recommendedName>
        <fullName evidence="1">3'-5' exonuclease domain-containing protein</fullName>
    </recommendedName>
</protein>
<dbReference type="EMBL" id="LAZR01000387">
    <property type="protein sequence ID" value="KKN71248.1"/>
    <property type="molecule type" value="Genomic_DNA"/>
</dbReference>
<accession>A0A0F9VZK8</accession>
<dbReference type="Pfam" id="PF01612">
    <property type="entry name" value="DNA_pol_A_exo1"/>
    <property type="match status" value="1"/>
</dbReference>
<dbReference type="GO" id="GO:0008408">
    <property type="term" value="F:3'-5' exonuclease activity"/>
    <property type="evidence" value="ECO:0007669"/>
    <property type="project" value="InterPro"/>
</dbReference>
<gene>
    <name evidence="2" type="ORF">LCGC14_0422910</name>
</gene>
<organism evidence="2">
    <name type="scientific">marine sediment metagenome</name>
    <dbReference type="NCBI Taxonomy" id="412755"/>
    <lineage>
        <taxon>unclassified sequences</taxon>
        <taxon>metagenomes</taxon>
        <taxon>ecological metagenomes</taxon>
    </lineage>
</organism>
<reference evidence="2" key="1">
    <citation type="journal article" date="2015" name="Nature">
        <title>Complex archaea that bridge the gap between prokaryotes and eukaryotes.</title>
        <authorList>
            <person name="Spang A."/>
            <person name="Saw J.H."/>
            <person name="Jorgensen S.L."/>
            <person name="Zaremba-Niedzwiedzka K."/>
            <person name="Martijn J."/>
            <person name="Lind A.E."/>
            <person name="van Eijk R."/>
            <person name="Schleper C."/>
            <person name="Guy L."/>
            <person name="Ettema T.J."/>
        </authorList>
    </citation>
    <scope>NUCLEOTIDE SEQUENCE</scope>
</reference>
<name>A0A0F9VZK8_9ZZZZ</name>
<sequence>MNWQQILAKYHYPTTAVTLDFESYFDKDYSLSNLSYIEYICDDRFEFSGLGAFVATQPFGDPENCCFFTPERIEDAISFLQNNYGKNLKGCTLVGQNLMFDAMILHEKFGITPKYTVDTLNLARHEDSRRPNKLEKLCECYDIGVQKGDNTWIKGLHWRDMSPTQQQKAAEYCRGDTIATTLLFRLLLPLLTNPAVELPLQQHTLEMFLIPQFEFDFELAKEIITEMEIELYSALNKAEWVWKYKLKKHKAIIETIRSAQFVKALASVLPKGETVGMKAGKIGNIPALAQDDLFFQRLLIHPEAIVRELALARKAAKSWPTWIKRVESMRRQAELRGGKLACPLLYYGGHTGRDSGTQNVNMQNLPGRGRAGAGTPEVLQKIRNLLKAPKG</sequence>
<proteinExistence type="predicted"/>
<dbReference type="InterPro" id="IPR012337">
    <property type="entry name" value="RNaseH-like_sf"/>
</dbReference>
<dbReference type="InterPro" id="IPR036397">
    <property type="entry name" value="RNaseH_sf"/>
</dbReference>
<feature type="domain" description="3'-5' exonuclease" evidence="1">
    <location>
        <begin position="62"/>
        <end position="190"/>
    </location>
</feature>
<dbReference type="SUPFAM" id="SSF53098">
    <property type="entry name" value="Ribonuclease H-like"/>
    <property type="match status" value="1"/>
</dbReference>
<comment type="caution">
    <text evidence="2">The sequence shown here is derived from an EMBL/GenBank/DDBJ whole genome shotgun (WGS) entry which is preliminary data.</text>
</comment>
<evidence type="ECO:0000313" key="2">
    <source>
        <dbReference type="EMBL" id="KKN71248.1"/>
    </source>
</evidence>